<proteinExistence type="predicted"/>
<accession>A0ABQ8V2R2</accession>
<evidence type="ECO:0000313" key="2">
    <source>
        <dbReference type="Proteomes" id="UP001150217"/>
    </source>
</evidence>
<keyword evidence="2" id="KW-1185">Reference proteome</keyword>
<comment type="caution">
    <text evidence="1">The sequence shown here is derived from an EMBL/GenBank/DDBJ whole genome shotgun (WGS) entry which is preliminary data.</text>
</comment>
<dbReference type="EMBL" id="JANVFT010000088">
    <property type="protein sequence ID" value="KAJ4471180.1"/>
    <property type="molecule type" value="Genomic_DNA"/>
</dbReference>
<organism evidence="1 2">
    <name type="scientific">Lentinula lateritia</name>
    <dbReference type="NCBI Taxonomy" id="40482"/>
    <lineage>
        <taxon>Eukaryota</taxon>
        <taxon>Fungi</taxon>
        <taxon>Dikarya</taxon>
        <taxon>Basidiomycota</taxon>
        <taxon>Agaricomycotina</taxon>
        <taxon>Agaricomycetes</taxon>
        <taxon>Agaricomycetidae</taxon>
        <taxon>Agaricales</taxon>
        <taxon>Marasmiineae</taxon>
        <taxon>Omphalotaceae</taxon>
        <taxon>Lentinula</taxon>
    </lineage>
</organism>
<dbReference type="Proteomes" id="UP001150217">
    <property type="component" value="Unassembled WGS sequence"/>
</dbReference>
<gene>
    <name evidence="1" type="ORF">C8R41DRAFT_870630</name>
</gene>
<reference evidence="1" key="1">
    <citation type="submission" date="2022-08" db="EMBL/GenBank/DDBJ databases">
        <title>A Global Phylogenomic Analysis of the Shiitake Genus Lentinula.</title>
        <authorList>
            <consortium name="DOE Joint Genome Institute"/>
            <person name="Sierra-Patev S."/>
            <person name="Min B."/>
            <person name="Naranjo-Ortiz M."/>
            <person name="Looney B."/>
            <person name="Konkel Z."/>
            <person name="Slot J.C."/>
            <person name="Sakamoto Y."/>
            <person name="Steenwyk J.L."/>
            <person name="Rokas A."/>
            <person name="Carro J."/>
            <person name="Camarero S."/>
            <person name="Ferreira P."/>
            <person name="Molpeceres G."/>
            <person name="Ruiz-Duenas F.J."/>
            <person name="Serrano A."/>
            <person name="Henrissat B."/>
            <person name="Drula E."/>
            <person name="Hughes K.W."/>
            <person name="Mata J.L."/>
            <person name="Ishikawa N.K."/>
            <person name="Vargas-Isla R."/>
            <person name="Ushijima S."/>
            <person name="Smith C.A."/>
            <person name="Ahrendt S."/>
            <person name="Andreopoulos W."/>
            <person name="He G."/>
            <person name="Labutti K."/>
            <person name="Lipzen A."/>
            <person name="Ng V."/>
            <person name="Riley R."/>
            <person name="Sandor L."/>
            <person name="Barry K."/>
            <person name="Martinez A.T."/>
            <person name="Xiao Y."/>
            <person name="Gibbons J.G."/>
            <person name="Terashima K."/>
            <person name="Grigoriev I.V."/>
            <person name="Hibbett D.S."/>
        </authorList>
    </citation>
    <scope>NUCLEOTIDE SEQUENCE</scope>
    <source>
        <strain evidence="1">RHP3577 ss4</strain>
    </source>
</reference>
<dbReference type="SUPFAM" id="SSF57850">
    <property type="entry name" value="RING/U-box"/>
    <property type="match status" value="1"/>
</dbReference>
<evidence type="ECO:0000313" key="1">
    <source>
        <dbReference type="EMBL" id="KAJ4471180.1"/>
    </source>
</evidence>
<sequence length="248" mass="27823">MIALFTQFLSNKLLPSNQSLKAGVKGKITKHNMNMTKGAKAMEKIIKITEAIECYQYYGAWQGDNIGYCTLAQGNIAGSVFPDVVNPAAENPNTKTWHLNEIHGSRFICLTCIKEDFAENIDLCSQCRNLAVKRKCFIHEVSHPLLQVDAVILDAELALAIPKSQTIANQVEDHPPTGVISVSNVHHLIRVRRAHVSVSTDRRLELLEQQDTDTAKPYDERIGYRITKHWGGVISISLEERKLPERSH</sequence>
<protein>
    <submittedName>
        <fullName evidence="1">Uncharacterized protein</fullName>
    </submittedName>
</protein>
<name>A0ABQ8V2R2_9AGAR</name>